<dbReference type="GO" id="GO:0007508">
    <property type="term" value="P:larval heart development"/>
    <property type="evidence" value="ECO:0007669"/>
    <property type="project" value="TreeGrafter"/>
</dbReference>
<proteinExistence type="predicted"/>
<protein>
    <submittedName>
        <fullName evidence="2">Uncharacterized protein</fullName>
    </submittedName>
</protein>
<feature type="region of interest" description="Disordered" evidence="1">
    <location>
        <begin position="1"/>
        <end position="41"/>
    </location>
</feature>
<evidence type="ECO:0000256" key="1">
    <source>
        <dbReference type="SAM" id="MobiDB-lite"/>
    </source>
</evidence>
<name>A0AAN7MUE6_MYCAM</name>
<gene>
    <name evidence="2" type="ORF">QYF61_014596</name>
</gene>
<reference evidence="2 3" key="1">
    <citation type="journal article" date="2023" name="J. Hered.">
        <title>Chromosome-level genome of the wood stork (Mycteria americana) provides insight into avian chromosome evolution.</title>
        <authorList>
            <person name="Flamio R. Jr."/>
            <person name="Ramstad K.M."/>
        </authorList>
    </citation>
    <scope>NUCLEOTIDE SEQUENCE [LARGE SCALE GENOMIC DNA]</scope>
    <source>
        <strain evidence="2">JAX WOST 10</strain>
    </source>
</reference>
<dbReference type="EMBL" id="JAUNZN010000009">
    <property type="protein sequence ID" value="KAK4816298.1"/>
    <property type="molecule type" value="Genomic_DNA"/>
</dbReference>
<dbReference type="GO" id="GO:0031012">
    <property type="term" value="C:extracellular matrix"/>
    <property type="evidence" value="ECO:0007669"/>
    <property type="project" value="TreeGrafter"/>
</dbReference>
<dbReference type="PANTHER" id="PTHR33395">
    <property type="entry name" value="TRANSCRIPTASE, PUTATIVE-RELATED-RELATED"/>
    <property type="match status" value="1"/>
</dbReference>
<dbReference type="PANTHER" id="PTHR33395:SF22">
    <property type="entry name" value="REVERSE TRANSCRIPTASE DOMAIN-CONTAINING PROTEIN"/>
    <property type="match status" value="1"/>
</dbReference>
<evidence type="ECO:0000313" key="3">
    <source>
        <dbReference type="Proteomes" id="UP001333110"/>
    </source>
</evidence>
<organism evidence="2 3">
    <name type="scientific">Mycteria americana</name>
    <name type="common">Wood stork</name>
    <dbReference type="NCBI Taxonomy" id="33587"/>
    <lineage>
        <taxon>Eukaryota</taxon>
        <taxon>Metazoa</taxon>
        <taxon>Chordata</taxon>
        <taxon>Craniata</taxon>
        <taxon>Vertebrata</taxon>
        <taxon>Euteleostomi</taxon>
        <taxon>Archelosauria</taxon>
        <taxon>Archosauria</taxon>
        <taxon>Dinosauria</taxon>
        <taxon>Saurischia</taxon>
        <taxon>Theropoda</taxon>
        <taxon>Coelurosauria</taxon>
        <taxon>Aves</taxon>
        <taxon>Neognathae</taxon>
        <taxon>Neoaves</taxon>
        <taxon>Aequornithes</taxon>
        <taxon>Ciconiiformes</taxon>
        <taxon>Ciconiidae</taxon>
        <taxon>Mycteria</taxon>
    </lineage>
</organism>
<keyword evidence="3" id="KW-1185">Reference proteome</keyword>
<dbReference type="AlphaFoldDB" id="A0AAN7MUE6"/>
<accession>A0AAN7MUE6</accession>
<dbReference type="GO" id="GO:0061343">
    <property type="term" value="P:cell adhesion involved in heart morphogenesis"/>
    <property type="evidence" value="ECO:0007669"/>
    <property type="project" value="TreeGrafter"/>
</dbReference>
<dbReference type="Proteomes" id="UP001333110">
    <property type="component" value="Unassembled WGS sequence"/>
</dbReference>
<evidence type="ECO:0000313" key="2">
    <source>
        <dbReference type="EMBL" id="KAK4816298.1"/>
    </source>
</evidence>
<comment type="caution">
    <text evidence="2">The sequence shown here is derived from an EMBL/GenBank/DDBJ whole genome shotgun (WGS) entry which is preliminary data.</text>
</comment>
<sequence length="173" mass="19929">MGYGPGEKMSPGQLFDFQGSPPSGSGMVHPEMQKSNKGSRRPAWMTRELLTKLRYEQEVYDKWKQGQVTQEEYRDTVQSCRDEIMKAKAHLELNLVRNVKGNKKSFYSTLEDIEKPEVLNAFFVSIFTGKTSLQESQALETSGKVWSKEDLPWVEQDQIREHLNKLDIHKSMG</sequence>